<accession>A0A7M7MHB7</accession>
<dbReference type="InterPro" id="IPR012337">
    <property type="entry name" value="RNaseH-like_sf"/>
</dbReference>
<dbReference type="PANTHER" id="PTHR10267:SF0">
    <property type="entry name" value="DNA POLYMERASE SUBUNIT GAMMA-1"/>
    <property type="match status" value="1"/>
</dbReference>
<dbReference type="Gene3D" id="3.30.420.390">
    <property type="match status" value="2"/>
</dbReference>
<reference evidence="3" key="1">
    <citation type="submission" date="2021-01" db="UniProtKB">
        <authorList>
            <consortium name="EnsemblMetazoa"/>
        </authorList>
    </citation>
    <scope>IDENTIFICATION</scope>
</reference>
<evidence type="ECO:0000313" key="3">
    <source>
        <dbReference type="EnsemblMetazoa" id="XP_022662157"/>
    </source>
</evidence>
<dbReference type="KEGG" id="vde:111250747"/>
<dbReference type="Proteomes" id="UP000594260">
    <property type="component" value="Unplaced"/>
</dbReference>
<dbReference type="RefSeq" id="XP_022662159.1">
    <property type="nucleotide sequence ID" value="XM_022806424.1"/>
</dbReference>
<evidence type="ECO:0000259" key="2">
    <source>
        <dbReference type="SMART" id="SM00482"/>
    </source>
</evidence>
<dbReference type="Pfam" id="PF18136">
    <property type="entry name" value="DNApol_Exo"/>
    <property type="match status" value="1"/>
</dbReference>
<dbReference type="OrthoDB" id="5588663at2759"/>
<dbReference type="InterPro" id="IPR043502">
    <property type="entry name" value="DNA/RNA_pol_sf"/>
</dbReference>
<dbReference type="GO" id="GO:0003887">
    <property type="term" value="F:DNA-directed DNA polymerase activity"/>
    <property type="evidence" value="ECO:0007669"/>
    <property type="project" value="InterPro"/>
</dbReference>
<name>A0A7M7MHB7_VARDE</name>
<dbReference type="RefSeq" id="XP_022662157.1">
    <property type="nucleotide sequence ID" value="XM_022806422.1"/>
</dbReference>
<dbReference type="EnsemblMetazoa" id="XM_022806422">
    <property type="protein sequence ID" value="XP_022662157"/>
    <property type="gene ID" value="LOC111250747"/>
</dbReference>
<dbReference type="GeneID" id="111250747"/>
<dbReference type="InterPro" id="IPR001098">
    <property type="entry name" value="DNA-dir_DNA_pol_A_palm_dom"/>
</dbReference>
<dbReference type="InterPro" id="IPR002297">
    <property type="entry name" value="DNA-dir_DNA_pol_A_mt"/>
</dbReference>
<proteinExistence type="predicted"/>
<dbReference type="FunCoup" id="A0A7M7MHB7">
    <property type="interactions" value="332"/>
</dbReference>
<dbReference type="PANTHER" id="PTHR10267">
    <property type="entry name" value="DNA POLYMERASE SUBUNIT GAMMA-1"/>
    <property type="match status" value="1"/>
</dbReference>
<keyword evidence="4" id="KW-1185">Reference proteome</keyword>
<dbReference type="EnsemblMetazoa" id="XM_022806424">
    <property type="protein sequence ID" value="XP_022662159"/>
    <property type="gene ID" value="LOC111250747"/>
</dbReference>
<feature type="domain" description="DNA-directed DNA polymerase family A palm" evidence="2">
    <location>
        <begin position="800"/>
        <end position="1042"/>
    </location>
</feature>
<protein>
    <recommendedName>
        <fullName evidence="1">Mitochondrial DNA polymerase catalytic subunit</fullName>
    </recommendedName>
</protein>
<sequence length="1131" mass="129025">MRGWKTFSEAIKQLLREQFFEYYSFEETTMEAIQRTVRLRIAQTVPIQTQPTRRLSQREMCCRPPGVQMLPEAIRNQVFPLINRSQPSNESIEAMKDHLKRFGLWHAKADCLDDVNIELPRLLGANIEEHFDSIGKRFNMLYLDALKELTSATVPIIPSKFAFLEGWVRYTVDGHAFEKVEAPEGDALVFDVETVVVEGGLPVMAVALSNKSWFSWCSTAIVGGRDHRVERVTPNLLIPLGTVDRETIVVGHAVGFDRSFLKEEYDARQSKRRFLDTLSMHVCVSGQATSQKMMTSVLKKWNDHTKNSTMKPVSIGDIFKWGKVSALNNLADVYQLYCQAELSKSARQTFITGTSAEIRADFQQLMNYCFSDVKATRDVLAKLLPLFVKRFPHPVSFFGLTESLTAYLPVSENWNRYLSRAEAVYNDTNAEIQHILNMLANKACRMHQDGSWRNDPWLWDLDWSTQNLKCKQKASRSVDLSEATNNLSPKQSDMKREYPKWYRELCAKLLENGLGLSNEEFGTWKIPVRGRCIPKLLKLMWNGYPLHFHEEYGWGYLVPHNKPGDESHNRDSTGFPLKEYTLIVNAARARSTTYSKFASIQPVEEILDLDDLSKLSSYNDWETMRKTFKKHFIPDLQRKSGKNEIFYDHLERIKDWKTMKSISSHCESEKNDLSVKNSSGMNTEANIDIGISGVLFRRLPHKYGVNYNVGTPLSVHFIEKYQGNLLRSWDDDNADRLLELMKQTIHWSTVRERLQQQMFVWTSENEGVVLPRLIPAGTINRRPMEKMWLSGCHEITYRIGSEHRTLVHAPQGMHFVRARFDSLEFWIASILGDSAFQGVHASTAFGWATVQGQEVSGTDVHSRTAAVLNCSLDHAKVIDFARIYGAEKAILASIFRTFNPSLTKKEASDRCERLLRVTKGVRCAATELDQMFFNKSKNPLSCPQRWFAGTESHAYNALNQIALGKIPRTPFLLAQITRALEPAAVGSCYMKARQTWIIQSSAMDYLHMMLASMRDLFDRFQIDGRLVVASHDEISYMVRSKDRFRAVLAMHISNLFVRSMCASRLGIHDLPFSVAFLDAVSVDKTLRKDVTNDCVTPSNAEGLQKNYGVPLGEVIDIYTAIKQTAGGKLTV</sequence>
<dbReference type="SUPFAM" id="SSF56672">
    <property type="entry name" value="DNA/RNA polymerases"/>
    <property type="match status" value="1"/>
</dbReference>
<organism evidence="3 4">
    <name type="scientific">Varroa destructor</name>
    <name type="common">Honeybee mite</name>
    <dbReference type="NCBI Taxonomy" id="109461"/>
    <lineage>
        <taxon>Eukaryota</taxon>
        <taxon>Metazoa</taxon>
        <taxon>Ecdysozoa</taxon>
        <taxon>Arthropoda</taxon>
        <taxon>Chelicerata</taxon>
        <taxon>Arachnida</taxon>
        <taxon>Acari</taxon>
        <taxon>Parasitiformes</taxon>
        <taxon>Mesostigmata</taxon>
        <taxon>Gamasina</taxon>
        <taxon>Dermanyssoidea</taxon>
        <taxon>Varroidae</taxon>
        <taxon>Varroa</taxon>
    </lineage>
</organism>
<dbReference type="InterPro" id="IPR041336">
    <property type="entry name" value="DNApol_Exo"/>
</dbReference>
<dbReference type="SUPFAM" id="SSF53098">
    <property type="entry name" value="Ribonuclease H-like"/>
    <property type="match status" value="1"/>
</dbReference>
<dbReference type="GO" id="GO:0003677">
    <property type="term" value="F:DNA binding"/>
    <property type="evidence" value="ECO:0007669"/>
    <property type="project" value="InterPro"/>
</dbReference>
<dbReference type="AlphaFoldDB" id="A0A7M7MHB7"/>
<dbReference type="GO" id="GO:0006264">
    <property type="term" value="P:mitochondrial DNA replication"/>
    <property type="evidence" value="ECO:0007669"/>
    <property type="project" value="TreeGrafter"/>
</dbReference>
<evidence type="ECO:0000313" key="4">
    <source>
        <dbReference type="Proteomes" id="UP000594260"/>
    </source>
</evidence>
<evidence type="ECO:0000256" key="1">
    <source>
        <dbReference type="ARBA" id="ARBA00031966"/>
    </source>
</evidence>
<dbReference type="SMART" id="SM00482">
    <property type="entry name" value="POLAc"/>
    <property type="match status" value="1"/>
</dbReference>
<dbReference type="GO" id="GO:0005760">
    <property type="term" value="C:gamma DNA polymerase complex"/>
    <property type="evidence" value="ECO:0007669"/>
    <property type="project" value="InterPro"/>
</dbReference>
<dbReference type="InParanoid" id="A0A7M7MHB7"/>
<dbReference type="GO" id="GO:0008408">
    <property type="term" value="F:3'-5' exonuclease activity"/>
    <property type="evidence" value="ECO:0007669"/>
    <property type="project" value="TreeGrafter"/>
</dbReference>
<dbReference type="PRINTS" id="PR00867">
    <property type="entry name" value="DNAPOLG"/>
</dbReference>